<evidence type="ECO:0000313" key="1">
    <source>
        <dbReference type="EMBL" id="KIM63430.1"/>
    </source>
</evidence>
<proteinExistence type="predicted"/>
<accession>A0A0C3DS14</accession>
<keyword evidence="2" id="KW-1185">Reference proteome</keyword>
<dbReference type="STRING" id="1036808.A0A0C3DS14"/>
<dbReference type="EMBL" id="KN822035">
    <property type="protein sequence ID" value="KIM63430.1"/>
    <property type="molecule type" value="Genomic_DNA"/>
</dbReference>
<dbReference type="InParanoid" id="A0A0C3DS14"/>
<feature type="non-terminal residue" evidence="1">
    <location>
        <position position="97"/>
    </location>
</feature>
<dbReference type="AlphaFoldDB" id="A0A0C3DS14"/>
<gene>
    <name evidence="1" type="ORF">SCLCIDRAFT_96929</name>
</gene>
<dbReference type="HOGENOM" id="CLU_170774_0_0_1"/>
<organism evidence="1 2">
    <name type="scientific">Scleroderma citrinum Foug A</name>
    <dbReference type="NCBI Taxonomy" id="1036808"/>
    <lineage>
        <taxon>Eukaryota</taxon>
        <taxon>Fungi</taxon>
        <taxon>Dikarya</taxon>
        <taxon>Basidiomycota</taxon>
        <taxon>Agaricomycotina</taxon>
        <taxon>Agaricomycetes</taxon>
        <taxon>Agaricomycetidae</taxon>
        <taxon>Boletales</taxon>
        <taxon>Sclerodermatineae</taxon>
        <taxon>Sclerodermataceae</taxon>
        <taxon>Scleroderma</taxon>
    </lineage>
</organism>
<protein>
    <submittedName>
        <fullName evidence="1">Uncharacterized protein</fullName>
    </submittedName>
</protein>
<dbReference type="Proteomes" id="UP000053989">
    <property type="component" value="Unassembled WGS sequence"/>
</dbReference>
<reference evidence="1 2" key="1">
    <citation type="submission" date="2014-04" db="EMBL/GenBank/DDBJ databases">
        <authorList>
            <consortium name="DOE Joint Genome Institute"/>
            <person name="Kuo A."/>
            <person name="Kohler A."/>
            <person name="Nagy L.G."/>
            <person name="Floudas D."/>
            <person name="Copeland A."/>
            <person name="Barry K.W."/>
            <person name="Cichocki N."/>
            <person name="Veneault-Fourrey C."/>
            <person name="LaButti K."/>
            <person name="Lindquist E.A."/>
            <person name="Lipzen A."/>
            <person name="Lundell T."/>
            <person name="Morin E."/>
            <person name="Murat C."/>
            <person name="Sun H."/>
            <person name="Tunlid A."/>
            <person name="Henrissat B."/>
            <person name="Grigoriev I.V."/>
            <person name="Hibbett D.S."/>
            <person name="Martin F."/>
            <person name="Nordberg H.P."/>
            <person name="Cantor M.N."/>
            <person name="Hua S.X."/>
        </authorList>
    </citation>
    <scope>NUCLEOTIDE SEQUENCE [LARGE SCALE GENOMIC DNA]</scope>
    <source>
        <strain evidence="1 2">Foug A</strain>
    </source>
</reference>
<feature type="non-terminal residue" evidence="1">
    <location>
        <position position="1"/>
    </location>
</feature>
<name>A0A0C3DS14_9AGAM</name>
<sequence>KVLPHGVPELLHNCPGDYGALDFKVMIDCDAIEHVCKLYINSAHAVFNLIPPRFGTYLDDCYEQILCPSVDRHTVWTVYLHLLDEIHQCTEALSILK</sequence>
<dbReference type="OrthoDB" id="5946233at2759"/>
<evidence type="ECO:0000313" key="2">
    <source>
        <dbReference type="Proteomes" id="UP000053989"/>
    </source>
</evidence>
<reference evidence="2" key="2">
    <citation type="submission" date="2015-01" db="EMBL/GenBank/DDBJ databases">
        <title>Evolutionary Origins and Diversification of the Mycorrhizal Mutualists.</title>
        <authorList>
            <consortium name="DOE Joint Genome Institute"/>
            <consortium name="Mycorrhizal Genomics Consortium"/>
            <person name="Kohler A."/>
            <person name="Kuo A."/>
            <person name="Nagy L.G."/>
            <person name="Floudas D."/>
            <person name="Copeland A."/>
            <person name="Barry K.W."/>
            <person name="Cichocki N."/>
            <person name="Veneault-Fourrey C."/>
            <person name="LaButti K."/>
            <person name="Lindquist E.A."/>
            <person name="Lipzen A."/>
            <person name="Lundell T."/>
            <person name="Morin E."/>
            <person name="Murat C."/>
            <person name="Riley R."/>
            <person name="Ohm R."/>
            <person name="Sun H."/>
            <person name="Tunlid A."/>
            <person name="Henrissat B."/>
            <person name="Grigoriev I.V."/>
            <person name="Hibbett D.S."/>
            <person name="Martin F."/>
        </authorList>
    </citation>
    <scope>NUCLEOTIDE SEQUENCE [LARGE SCALE GENOMIC DNA]</scope>
    <source>
        <strain evidence="2">Foug A</strain>
    </source>
</reference>